<evidence type="ECO:0000259" key="2">
    <source>
        <dbReference type="Pfam" id="PF03972"/>
    </source>
</evidence>
<dbReference type="InterPro" id="IPR045337">
    <property type="entry name" value="MmgE_PrpD_C"/>
</dbReference>
<evidence type="ECO:0000313" key="5">
    <source>
        <dbReference type="Proteomes" id="UP000399805"/>
    </source>
</evidence>
<keyword evidence="5" id="KW-1185">Reference proteome</keyword>
<evidence type="ECO:0000313" key="4">
    <source>
        <dbReference type="EMBL" id="VVJ21589.1"/>
    </source>
</evidence>
<dbReference type="InterPro" id="IPR042183">
    <property type="entry name" value="MmgE/PrpD_sf_1"/>
</dbReference>
<protein>
    <submittedName>
        <fullName evidence="4">Immune-responsive protein 1</fullName>
    </submittedName>
</protein>
<dbReference type="AlphaFoldDB" id="A0A6I8M249"/>
<dbReference type="InterPro" id="IPR005656">
    <property type="entry name" value="MmgE_PrpD"/>
</dbReference>
<accession>A0A6I8M249</accession>
<dbReference type="RefSeq" id="WP_155546512.1">
    <property type="nucleotide sequence ID" value="NZ_CABVGP010000002.1"/>
</dbReference>
<dbReference type="InterPro" id="IPR045336">
    <property type="entry name" value="MmgE_PrpD_N"/>
</dbReference>
<dbReference type="Gene3D" id="3.30.1330.120">
    <property type="entry name" value="2-methylcitrate dehydratase PrpD"/>
    <property type="match status" value="1"/>
</dbReference>
<gene>
    <name evidence="4" type="ORF">AA23TX_06610</name>
</gene>
<dbReference type="Proteomes" id="UP000399805">
    <property type="component" value="Unassembled WGS sequence"/>
</dbReference>
<dbReference type="Pfam" id="PF03972">
    <property type="entry name" value="MmgE_PrpD_N"/>
    <property type="match status" value="1"/>
</dbReference>
<evidence type="ECO:0000256" key="1">
    <source>
        <dbReference type="ARBA" id="ARBA00006174"/>
    </source>
</evidence>
<reference evidence="4 5" key="1">
    <citation type="submission" date="2019-09" db="EMBL/GenBank/DDBJ databases">
        <authorList>
            <person name="Leyn A S."/>
        </authorList>
    </citation>
    <scope>NUCLEOTIDE SEQUENCE [LARGE SCALE GENOMIC DNA]</scope>
    <source>
        <strain evidence="4">AA231_1</strain>
    </source>
</reference>
<dbReference type="Pfam" id="PF19305">
    <property type="entry name" value="MmgE_PrpD_C"/>
    <property type="match status" value="1"/>
</dbReference>
<comment type="similarity">
    <text evidence="1">Belongs to the PrpD family.</text>
</comment>
<dbReference type="InterPro" id="IPR042188">
    <property type="entry name" value="MmgE/PrpD_sf_2"/>
</dbReference>
<evidence type="ECO:0000259" key="3">
    <source>
        <dbReference type="Pfam" id="PF19305"/>
    </source>
</evidence>
<organism evidence="4 5">
    <name type="scientific">Amycolatopsis camponoti</name>
    <dbReference type="NCBI Taxonomy" id="2606593"/>
    <lineage>
        <taxon>Bacteria</taxon>
        <taxon>Bacillati</taxon>
        <taxon>Actinomycetota</taxon>
        <taxon>Actinomycetes</taxon>
        <taxon>Pseudonocardiales</taxon>
        <taxon>Pseudonocardiaceae</taxon>
        <taxon>Amycolatopsis</taxon>
    </lineage>
</organism>
<feature type="domain" description="MmgE/PrpD C-terminal" evidence="3">
    <location>
        <begin position="276"/>
        <end position="446"/>
    </location>
</feature>
<dbReference type="PANTHER" id="PTHR16943">
    <property type="entry name" value="2-METHYLCITRATE DEHYDRATASE-RELATED"/>
    <property type="match status" value="1"/>
</dbReference>
<name>A0A6I8M249_9PSEU</name>
<dbReference type="EMBL" id="CABVGP010000002">
    <property type="protein sequence ID" value="VVJ21589.1"/>
    <property type="molecule type" value="Genomic_DNA"/>
</dbReference>
<dbReference type="InterPro" id="IPR036148">
    <property type="entry name" value="MmgE/PrpD_sf"/>
</dbReference>
<dbReference type="PANTHER" id="PTHR16943:SF8">
    <property type="entry name" value="2-METHYLCITRATE DEHYDRATASE"/>
    <property type="match status" value="1"/>
</dbReference>
<dbReference type="GO" id="GO:0016829">
    <property type="term" value="F:lyase activity"/>
    <property type="evidence" value="ECO:0007669"/>
    <property type="project" value="InterPro"/>
</dbReference>
<dbReference type="SUPFAM" id="SSF103378">
    <property type="entry name" value="2-methylcitrate dehydratase PrpD"/>
    <property type="match status" value="1"/>
</dbReference>
<sequence>MTEQGGTSPRDILHDLAEFASRTEYRRLPESAVEGAKKSILDTLGVILAASGLEPAISPVIELVRETGGRAEASVLGFRERAPAIMAAFANGAMAHCLDFDDQTPWGQHAASSIIPAVFAVAERRGGVSGEDLIAGVAVGQDIFARFRRGIDWRKDWNFSTAMGVFAATAAASRVIGLPPERIAAALSIASTQSAGVMETVFGTGSDLHGLYAGFSAKGAVLATLLAHKGTTGVSTLFEGEHGVLNTYFGGRYDRESILKDLGEVYLGGTTLYKFWPSVGTSHGHIHATIQVLKEQALSVDDIREIRVYVGDHHNLMCRPLDLRRAPVTAVDAKFSLPFLVAVAAVRGTVVVSDFADRARRDPEVLAAAQKVLPITDSSLDWKFDMLPGRVEIVTQDGRSFTKTGDGLPGSPEAPMTWSQVAEKFGSCAAAAAVPPAAEQIREAQEMARALESQVDATTLVRGLALS</sequence>
<proteinExistence type="inferred from homology"/>
<dbReference type="Gene3D" id="1.10.4100.10">
    <property type="entry name" value="2-methylcitrate dehydratase PrpD"/>
    <property type="match status" value="1"/>
</dbReference>
<feature type="domain" description="MmgE/PrpD N-terminal" evidence="2">
    <location>
        <begin position="15"/>
        <end position="252"/>
    </location>
</feature>